<dbReference type="InterPro" id="IPR002347">
    <property type="entry name" value="SDR_fam"/>
</dbReference>
<reference evidence="4" key="1">
    <citation type="journal article" date="2020" name="Stud. Mycol.">
        <title>101 Dothideomycetes genomes: a test case for predicting lifestyles and emergence of pathogens.</title>
        <authorList>
            <person name="Haridas S."/>
            <person name="Albert R."/>
            <person name="Binder M."/>
            <person name="Bloem J."/>
            <person name="Labutti K."/>
            <person name="Salamov A."/>
            <person name="Andreopoulos B."/>
            <person name="Baker S."/>
            <person name="Barry K."/>
            <person name="Bills G."/>
            <person name="Bluhm B."/>
            <person name="Cannon C."/>
            <person name="Castanera R."/>
            <person name="Culley D."/>
            <person name="Daum C."/>
            <person name="Ezra D."/>
            <person name="Gonzalez J."/>
            <person name="Henrissat B."/>
            <person name="Kuo A."/>
            <person name="Liang C."/>
            <person name="Lipzen A."/>
            <person name="Lutzoni F."/>
            <person name="Magnuson J."/>
            <person name="Mondo S."/>
            <person name="Nolan M."/>
            <person name="Ohm R."/>
            <person name="Pangilinan J."/>
            <person name="Park H.-J."/>
            <person name="Ramirez L."/>
            <person name="Alfaro M."/>
            <person name="Sun H."/>
            <person name="Tritt A."/>
            <person name="Yoshinaga Y."/>
            <person name="Zwiers L.-H."/>
            <person name="Turgeon B."/>
            <person name="Goodwin S."/>
            <person name="Spatafora J."/>
            <person name="Crous P."/>
            <person name="Grigoriev I."/>
        </authorList>
    </citation>
    <scope>NUCLEOTIDE SEQUENCE</scope>
    <source>
        <strain evidence="4">CBS 121167</strain>
    </source>
</reference>
<protein>
    <recommendedName>
        <fullName evidence="6">Ketoreductase (KR) domain-containing protein</fullName>
    </recommendedName>
</protein>
<dbReference type="Proteomes" id="UP000799438">
    <property type="component" value="Unassembled WGS sequence"/>
</dbReference>
<accession>A0A6A6B4P9</accession>
<keyword evidence="5" id="KW-1185">Reference proteome</keyword>
<organism evidence="4 5">
    <name type="scientific">Aplosporella prunicola CBS 121167</name>
    <dbReference type="NCBI Taxonomy" id="1176127"/>
    <lineage>
        <taxon>Eukaryota</taxon>
        <taxon>Fungi</taxon>
        <taxon>Dikarya</taxon>
        <taxon>Ascomycota</taxon>
        <taxon>Pezizomycotina</taxon>
        <taxon>Dothideomycetes</taxon>
        <taxon>Dothideomycetes incertae sedis</taxon>
        <taxon>Botryosphaeriales</taxon>
        <taxon>Aplosporellaceae</taxon>
        <taxon>Aplosporella</taxon>
    </lineage>
</organism>
<dbReference type="SUPFAM" id="SSF51735">
    <property type="entry name" value="NAD(P)-binding Rossmann-fold domains"/>
    <property type="match status" value="1"/>
</dbReference>
<evidence type="ECO:0000313" key="4">
    <source>
        <dbReference type="EMBL" id="KAF2137937.1"/>
    </source>
</evidence>
<evidence type="ECO:0000256" key="2">
    <source>
        <dbReference type="ARBA" id="ARBA00022857"/>
    </source>
</evidence>
<evidence type="ECO:0000256" key="3">
    <source>
        <dbReference type="ARBA" id="ARBA00023002"/>
    </source>
</evidence>
<dbReference type="OrthoDB" id="542013at2759"/>
<dbReference type="PRINTS" id="PR00081">
    <property type="entry name" value="GDHRDH"/>
</dbReference>
<evidence type="ECO:0000256" key="1">
    <source>
        <dbReference type="ARBA" id="ARBA00006484"/>
    </source>
</evidence>
<dbReference type="RefSeq" id="XP_033393652.1">
    <property type="nucleotide sequence ID" value="XM_033543513.1"/>
</dbReference>
<keyword evidence="3" id="KW-0560">Oxidoreductase</keyword>
<gene>
    <name evidence="4" type="ORF">K452DRAFT_312061</name>
</gene>
<dbReference type="GO" id="GO:0016491">
    <property type="term" value="F:oxidoreductase activity"/>
    <property type="evidence" value="ECO:0007669"/>
    <property type="project" value="UniProtKB-KW"/>
</dbReference>
<dbReference type="Gene3D" id="3.40.50.720">
    <property type="entry name" value="NAD(P)-binding Rossmann-like Domain"/>
    <property type="match status" value="1"/>
</dbReference>
<dbReference type="GeneID" id="54301010"/>
<dbReference type="AlphaFoldDB" id="A0A6A6B4P9"/>
<dbReference type="InterPro" id="IPR036291">
    <property type="entry name" value="NAD(P)-bd_dom_sf"/>
</dbReference>
<evidence type="ECO:0000313" key="5">
    <source>
        <dbReference type="Proteomes" id="UP000799438"/>
    </source>
</evidence>
<comment type="similarity">
    <text evidence="1">Belongs to the short-chain dehydrogenases/reductases (SDR) family.</text>
</comment>
<dbReference type="PANTHER" id="PTHR24320">
    <property type="entry name" value="RETINOL DEHYDROGENASE"/>
    <property type="match status" value="1"/>
</dbReference>
<name>A0A6A6B4P9_9PEZI</name>
<proteinExistence type="inferred from homology"/>
<keyword evidence="2" id="KW-0521">NADP</keyword>
<evidence type="ECO:0008006" key="6">
    <source>
        <dbReference type="Google" id="ProtNLM"/>
    </source>
</evidence>
<dbReference type="EMBL" id="ML995499">
    <property type="protein sequence ID" value="KAF2137937.1"/>
    <property type="molecule type" value="Genomic_DNA"/>
</dbReference>
<sequence>MPFYQTPIPPLPATASFTGQTVVITGATGGIGHELALEVLRLGAANVVLGVRDVVRGLAVRLELLADARVRAVNPTGAIIIHELDLSSFASVAAFARKVEQSEKRLDVLLLNAGINLARFEQTVDGHERCMQVNVLSNALLSLMLLPLLQRTTASHHPTITWVGSLAQGFHSPGLPAATATSGILPHYAARAAYSPLRRYPDTKLFVALFVRELGVRLQQQHGDVVANNACPGTVKTGADNALPFYLRIPMNLNRALRARSVDEGSRAVLWAVLAGQGQGSTATENGAYLADGRVAERTPFADTAEGKALGVKLFDEIVAEAQRIDAGAGRGLTLAS</sequence>
<dbReference type="PANTHER" id="PTHR24320:SF252">
    <property type="entry name" value="DEHYDROGENASE_REDUCTASE FAMILY PROTEIN, PUTATIVE (AFU_ORTHOLOGUE AFUA_3G08550)-RELATED"/>
    <property type="match status" value="1"/>
</dbReference>
<dbReference type="Pfam" id="PF00106">
    <property type="entry name" value="adh_short"/>
    <property type="match status" value="1"/>
</dbReference>